<evidence type="ECO:0000259" key="8">
    <source>
        <dbReference type="Pfam" id="PF01593"/>
    </source>
</evidence>
<dbReference type="SUPFAM" id="SSF51905">
    <property type="entry name" value="FAD/NAD(P)-binding domain"/>
    <property type="match status" value="1"/>
</dbReference>
<feature type="compositionally biased region" description="Polar residues" evidence="7">
    <location>
        <begin position="848"/>
        <end position="859"/>
    </location>
</feature>
<comment type="similarity">
    <text evidence="2 6">Belongs to the flavin monoamine oxidase family.</text>
</comment>
<comment type="caution">
    <text evidence="9">The sequence shown here is derived from an EMBL/GenBank/DDBJ whole genome shotgun (WGS) entry which is preliminary data.</text>
</comment>
<evidence type="ECO:0000256" key="6">
    <source>
        <dbReference type="RuleBase" id="RU362067"/>
    </source>
</evidence>
<dbReference type="PANTHER" id="PTHR43563">
    <property type="entry name" value="AMINE OXIDASE"/>
    <property type="match status" value="1"/>
</dbReference>
<name>A0A0G2EZD5_PHACM</name>
<dbReference type="AlphaFoldDB" id="A0A0G2EZD5"/>
<organism evidence="9 10">
    <name type="scientific">Phaeomoniella chlamydospora</name>
    <name type="common">Phaeoacremonium chlamydosporum</name>
    <dbReference type="NCBI Taxonomy" id="158046"/>
    <lineage>
        <taxon>Eukaryota</taxon>
        <taxon>Fungi</taxon>
        <taxon>Dikarya</taxon>
        <taxon>Ascomycota</taxon>
        <taxon>Pezizomycotina</taxon>
        <taxon>Eurotiomycetes</taxon>
        <taxon>Chaetothyriomycetidae</taxon>
        <taxon>Phaeomoniellales</taxon>
        <taxon>Phaeomoniellaceae</taxon>
        <taxon>Phaeomoniella</taxon>
    </lineage>
</organism>
<evidence type="ECO:0000313" key="10">
    <source>
        <dbReference type="Proteomes" id="UP000053317"/>
    </source>
</evidence>
<dbReference type="Gene3D" id="3.50.50.60">
    <property type="entry name" value="FAD/NAD(P)-binding domain"/>
    <property type="match status" value="1"/>
</dbReference>
<dbReference type="EMBL" id="LCWF01000019">
    <property type="protein sequence ID" value="KKY27947.1"/>
    <property type="molecule type" value="Genomic_DNA"/>
</dbReference>
<dbReference type="InterPro" id="IPR001613">
    <property type="entry name" value="Flavin_amine_oxidase"/>
</dbReference>
<dbReference type="InterPro" id="IPR002937">
    <property type="entry name" value="Amino_oxidase"/>
</dbReference>
<evidence type="ECO:0000256" key="7">
    <source>
        <dbReference type="SAM" id="MobiDB-lite"/>
    </source>
</evidence>
<dbReference type="EC" id="1.4.3.-" evidence="6"/>
<feature type="region of interest" description="Disordered" evidence="7">
    <location>
        <begin position="655"/>
        <end position="682"/>
    </location>
</feature>
<feature type="compositionally biased region" description="Basic and acidic residues" evidence="7">
    <location>
        <begin position="659"/>
        <end position="670"/>
    </location>
</feature>
<feature type="binding site" evidence="5">
    <location>
        <position position="242"/>
    </location>
    <ligand>
        <name>FAD</name>
        <dbReference type="ChEBI" id="CHEBI:57692"/>
    </ligand>
</feature>
<dbReference type="Gene3D" id="1.10.405.10">
    <property type="entry name" value="Guanine Nucleotide Dissociation Inhibitor, domain 1"/>
    <property type="match status" value="1"/>
</dbReference>
<feature type="binding site" evidence="5">
    <location>
        <position position="450"/>
    </location>
    <ligand>
        <name>FAD</name>
        <dbReference type="ChEBI" id="CHEBI:57692"/>
    </ligand>
</feature>
<feature type="compositionally biased region" description="Polar residues" evidence="7">
    <location>
        <begin position="577"/>
        <end position="591"/>
    </location>
</feature>
<feature type="domain" description="Amine oxidase" evidence="8">
    <location>
        <begin position="13"/>
        <end position="466"/>
    </location>
</feature>
<feature type="binding site" evidence="5">
    <location>
        <position position="14"/>
    </location>
    <ligand>
        <name>FAD</name>
        <dbReference type="ChEBI" id="CHEBI:57692"/>
    </ligand>
</feature>
<accession>A0A0G2EZD5</accession>
<reference evidence="9 10" key="2">
    <citation type="submission" date="2015-05" db="EMBL/GenBank/DDBJ databases">
        <authorList>
            <person name="Morales-Cruz A."/>
            <person name="Amrine K.C."/>
            <person name="Cantu D."/>
        </authorList>
    </citation>
    <scope>NUCLEOTIDE SEQUENCE [LARGE SCALE GENOMIC DNA]</scope>
    <source>
        <strain evidence="9">UCRPC4</strain>
    </source>
</reference>
<feature type="region of interest" description="Disordered" evidence="7">
    <location>
        <begin position="846"/>
        <end position="875"/>
    </location>
</feature>
<evidence type="ECO:0000256" key="4">
    <source>
        <dbReference type="ARBA" id="ARBA00048448"/>
    </source>
</evidence>
<dbReference type="SUPFAM" id="SSF54373">
    <property type="entry name" value="FAD-linked reductases, C-terminal domain"/>
    <property type="match status" value="1"/>
</dbReference>
<dbReference type="Proteomes" id="UP000053317">
    <property type="component" value="Unassembled WGS sequence"/>
</dbReference>
<dbReference type="Pfam" id="PF01593">
    <property type="entry name" value="Amino_oxidase"/>
    <property type="match status" value="1"/>
</dbReference>
<evidence type="ECO:0000256" key="5">
    <source>
        <dbReference type="PIRSR" id="PIRSR601613-1"/>
    </source>
</evidence>
<evidence type="ECO:0000256" key="2">
    <source>
        <dbReference type="ARBA" id="ARBA00005995"/>
    </source>
</evidence>
<sequence length="1071" mass="116366">MTTTDAIIVGAGLSGLKAAADLQAAGYSCIVLEANDRIGGKTLSVPSLPSKAEGDCGVVDVGAAWINDTNQSYMWALAKKYGIALEKQRTSGSSIFEDVDGQIQVLPYGVDPFPEPEAKAIVEFFFLFDRISAEVAEESFAGPRSQDLDKMTLAEFCREKSSSSAVGSMMTALTAAFVGVEATDVSALYMLRYVYSGTGMFNMISDKKDGGQYLRPHKGTLAFSQCLADELHPNTIRLCTPVVSIAQPSTTSKDCLVTTSDGTQYSCKKVMLSVPTSLYHTLTFHPPLPTSKQELGASTFLGYYSKTILVFSSPWWRTLAPNLSLSGTIQSSTGPISFTRDTCIPALGQYSISCFIVGETGRQWSKLPAEERKTAVLAQFYRIMKAALGSAGVGSKLGLPDPINIIEYEWAKQDWFWGAPSPVMGPGVLTSKAGKAIKDSWRDIVFIGTETADVWEGYMEGAVRPGTSIGHEQDVGGKVVDGIKSLDLGDGDDQNTAFVADTTCSSSAASNDSKAHDPYNGETPVPNNTDHELESHQTHTLRSSNLPYLSTLWTVAKHSPGLTAISKRFFFAPIRASSQTRPESSPVSDQTKAQDQDHVHRFRRQMGTADPEQRWQKSVIVDIVSSDGELWTKVSTVTERRLILELAKEGYGIDDWESDTEKSESDDQGEHPGSLTPSSGGHEYDIELLRTAKDLCAASRIAPRINYENPKIRFILPRLEEGSESQVDRIILQMRNLDIEVICKNSPTASQFPPLLSTATTNLFHQPSASAAVNALLPCLSPTTSPIPTLSNNPSHLTSTINLDCTILLALLSDISHLRSTNLPPHPSGKSSFHAAIRAQIAAEAQADETNISGETNYPASGATPSAPKKFSQATVSPSERLLEADLWPIMRGRNLVTTREAAKRMKEIVSTIGTESEKARVAGWFGPNFSIDPTSLETNDNTNHMDQVCIQTLQLHSDYPIPSDLHLPITIVHSPSPLPSPPIPLPLSPLNLSVFLTGWTQDITTVTSNRGVVRLLEEVICEALDGDEGIWNGMVREGHGSAEERKWKGPRVWVIGKGRSLIGKEKKIER</sequence>
<dbReference type="PANTHER" id="PTHR43563:SF14">
    <property type="entry name" value="AMINE OXIDASE"/>
    <property type="match status" value="1"/>
</dbReference>
<keyword evidence="6" id="KW-0274">FAD</keyword>
<dbReference type="InterPro" id="IPR036188">
    <property type="entry name" value="FAD/NAD-bd_sf"/>
</dbReference>
<dbReference type="InterPro" id="IPR050703">
    <property type="entry name" value="Flavin_MAO"/>
</dbReference>
<feature type="region of interest" description="Disordered" evidence="7">
    <location>
        <begin position="506"/>
        <end position="540"/>
    </location>
</feature>
<feature type="region of interest" description="Disordered" evidence="7">
    <location>
        <begin position="577"/>
        <end position="597"/>
    </location>
</feature>
<protein>
    <recommendedName>
        <fullName evidence="6">Amine oxidase</fullName>
        <ecNumber evidence="6">1.4.3.-</ecNumber>
    </recommendedName>
</protein>
<keyword evidence="10" id="KW-1185">Reference proteome</keyword>
<keyword evidence="6" id="KW-0285">Flavoprotein</keyword>
<dbReference type="GO" id="GO:0097621">
    <property type="term" value="F:monoamine oxidase activity"/>
    <property type="evidence" value="ECO:0007669"/>
    <property type="project" value="UniProtKB-EC"/>
</dbReference>
<dbReference type="OrthoDB" id="441890at2759"/>
<evidence type="ECO:0000256" key="1">
    <source>
        <dbReference type="ARBA" id="ARBA00001974"/>
    </source>
</evidence>
<dbReference type="Gene3D" id="3.90.660.10">
    <property type="match status" value="1"/>
</dbReference>
<proteinExistence type="inferred from homology"/>
<feature type="binding site" evidence="5">
    <location>
        <position position="355"/>
    </location>
    <ligand>
        <name>substrate</name>
    </ligand>
</feature>
<comment type="cofactor">
    <cofactor evidence="1 6">
        <name>FAD</name>
        <dbReference type="ChEBI" id="CHEBI:57692"/>
    </cofactor>
</comment>
<evidence type="ECO:0000256" key="3">
    <source>
        <dbReference type="ARBA" id="ARBA00023002"/>
    </source>
</evidence>
<keyword evidence="3 6" id="KW-0560">Oxidoreductase</keyword>
<evidence type="ECO:0000313" key="9">
    <source>
        <dbReference type="EMBL" id="KKY27947.1"/>
    </source>
</evidence>
<feature type="binding site" evidence="5">
    <location>
        <begin position="33"/>
        <end position="34"/>
    </location>
    <ligand>
        <name>FAD</name>
        <dbReference type="ChEBI" id="CHEBI:57692"/>
    </ligand>
</feature>
<dbReference type="PRINTS" id="PR00757">
    <property type="entry name" value="AMINEOXDASEF"/>
</dbReference>
<reference evidence="9 10" key="1">
    <citation type="submission" date="2015-05" db="EMBL/GenBank/DDBJ databases">
        <title>Distinctive expansion of gene families associated with plant cell wall degradation and secondary metabolism in the genomes of grapevine trunk pathogens.</title>
        <authorList>
            <person name="Lawrence D.P."/>
            <person name="Travadon R."/>
            <person name="Rolshausen P.E."/>
            <person name="Baumgartner K."/>
        </authorList>
    </citation>
    <scope>NUCLEOTIDE SEQUENCE [LARGE SCALE GENOMIC DNA]</scope>
    <source>
        <strain evidence="9">UCRPC4</strain>
    </source>
</reference>
<gene>
    <name evidence="9" type="ORF">UCRPC4_g00791</name>
</gene>
<comment type="catalytic activity">
    <reaction evidence="4">
        <text>a secondary aliphatic amine + O2 + H2O = a primary amine + an aldehyde + H2O2</text>
        <dbReference type="Rhea" id="RHEA:26414"/>
        <dbReference type="ChEBI" id="CHEBI:15377"/>
        <dbReference type="ChEBI" id="CHEBI:15379"/>
        <dbReference type="ChEBI" id="CHEBI:16240"/>
        <dbReference type="ChEBI" id="CHEBI:17478"/>
        <dbReference type="ChEBI" id="CHEBI:58855"/>
        <dbReference type="ChEBI" id="CHEBI:65296"/>
        <dbReference type="EC" id="1.4.3.4"/>
    </reaction>
</comment>